<dbReference type="GO" id="GO:0016887">
    <property type="term" value="F:ATP hydrolysis activity"/>
    <property type="evidence" value="ECO:0007669"/>
    <property type="project" value="InterPro"/>
</dbReference>
<dbReference type="Proteomes" id="UP001372834">
    <property type="component" value="Unassembled WGS sequence"/>
</dbReference>
<dbReference type="EMBL" id="JAWJWE010000001">
    <property type="protein sequence ID" value="KAK6644127.1"/>
    <property type="molecule type" value="Genomic_DNA"/>
</dbReference>
<gene>
    <name evidence="2" type="ORF">RUM43_000394</name>
</gene>
<accession>A0AAN8XS79</accession>
<dbReference type="GO" id="GO:0005737">
    <property type="term" value="C:cytoplasm"/>
    <property type="evidence" value="ECO:0007669"/>
    <property type="project" value="TreeGrafter"/>
</dbReference>
<evidence type="ECO:0000313" key="3">
    <source>
        <dbReference type="Proteomes" id="UP001372834"/>
    </source>
</evidence>
<dbReference type="AlphaFoldDB" id="A0AAN8XS79"/>
<dbReference type="PANTHER" id="PTHR21610:SF9">
    <property type="entry name" value="VON WILLEBRAND FACTOR A DOMAIN-CONTAINING PROTEIN 8"/>
    <property type="match status" value="1"/>
</dbReference>
<dbReference type="InterPro" id="IPR039891">
    <property type="entry name" value="VWA8"/>
</dbReference>
<dbReference type="InterPro" id="IPR011704">
    <property type="entry name" value="ATPase_dyneun-rel_AAA"/>
</dbReference>
<dbReference type="GO" id="GO:0005524">
    <property type="term" value="F:ATP binding"/>
    <property type="evidence" value="ECO:0007669"/>
    <property type="project" value="InterPro"/>
</dbReference>
<reference evidence="2 3" key="1">
    <citation type="submission" date="2023-10" db="EMBL/GenBank/DDBJ databases">
        <title>Genomes of two closely related lineages of the louse Polyplax serrata with different host specificities.</title>
        <authorList>
            <person name="Martinu J."/>
            <person name="Tarabai H."/>
            <person name="Stefka J."/>
            <person name="Hypsa V."/>
        </authorList>
    </citation>
    <scope>NUCLEOTIDE SEQUENCE [LARGE SCALE GENOMIC DNA]</scope>
    <source>
        <strain evidence="2">HR10_N</strain>
    </source>
</reference>
<proteinExistence type="predicted"/>
<organism evidence="2 3">
    <name type="scientific">Polyplax serrata</name>
    <name type="common">Common mouse louse</name>
    <dbReference type="NCBI Taxonomy" id="468196"/>
    <lineage>
        <taxon>Eukaryota</taxon>
        <taxon>Metazoa</taxon>
        <taxon>Ecdysozoa</taxon>
        <taxon>Arthropoda</taxon>
        <taxon>Hexapoda</taxon>
        <taxon>Insecta</taxon>
        <taxon>Pterygota</taxon>
        <taxon>Neoptera</taxon>
        <taxon>Paraneoptera</taxon>
        <taxon>Psocodea</taxon>
        <taxon>Troctomorpha</taxon>
        <taxon>Phthiraptera</taxon>
        <taxon>Anoplura</taxon>
        <taxon>Polyplacidae</taxon>
        <taxon>Polyplax</taxon>
    </lineage>
</organism>
<evidence type="ECO:0000259" key="1">
    <source>
        <dbReference type="Pfam" id="PF07728"/>
    </source>
</evidence>
<dbReference type="PANTHER" id="PTHR21610">
    <property type="entry name" value="VON WILLEBRAND FACTOR A DOMAIN-CONTAINING PROTEIN 8"/>
    <property type="match status" value="1"/>
</dbReference>
<comment type="caution">
    <text evidence="2">The sequence shown here is derived from an EMBL/GenBank/DDBJ whole genome shotgun (WGS) entry which is preliminary data.</text>
</comment>
<sequence>MSVGLVLKRKDSATEIKIGDVQKSLRPPKRPQYSPHKYLSMGELSQNTLRHLRWMLQKDILKQDIFLIGRPGPTRRQLAMVFLEMAGREVEYVSLSRDTTEADLKQRREILGGTAKYFDQEVVSGKSCTSTWDCSSEETRSASSSTRDCGSWGTQSTSSLQEAAVRKELNQNGEGIASFSRDAATKPSASHRETLNDQITTQVLIVFDGFAKMKKCWINADGTKNTQFITCCCDFNSFRLHIYTEKITGRKNHPEDSRREFGGQGRRYQVGNLDKSLRSGGVTHVPEDKKKVSKTVVDEDTGQNTDKESGLVRHIKRSMAVSVHHSRKEIFSKRNCSSCIHWMCKRRQEFMLLQWRQKPE</sequence>
<protein>
    <recommendedName>
        <fullName evidence="1">ATPase dynein-related AAA domain-containing protein</fullName>
    </recommendedName>
</protein>
<feature type="domain" description="ATPase dynein-related AAA" evidence="1">
    <location>
        <begin position="64"/>
        <end position="125"/>
    </location>
</feature>
<evidence type="ECO:0000313" key="2">
    <source>
        <dbReference type="EMBL" id="KAK6644127.1"/>
    </source>
</evidence>
<dbReference type="Pfam" id="PF07728">
    <property type="entry name" value="AAA_5"/>
    <property type="match status" value="1"/>
</dbReference>
<name>A0AAN8XS79_POLSC</name>